<evidence type="ECO:0000256" key="2">
    <source>
        <dbReference type="ARBA" id="ARBA00022485"/>
    </source>
</evidence>
<dbReference type="InterPro" id="IPR007197">
    <property type="entry name" value="rSAM"/>
</dbReference>
<dbReference type="InterPro" id="IPR023867">
    <property type="entry name" value="Sulphatase_maturase_rSAM"/>
</dbReference>
<accession>A0A0A2XPV2</accession>
<keyword evidence="3" id="KW-0949">S-adenosyl-L-methionine</keyword>
<dbReference type="SFLD" id="SFLDG01067">
    <property type="entry name" value="SPASM/twitch_domain_containing"/>
    <property type="match status" value="1"/>
</dbReference>
<dbReference type="SFLD" id="SFLDG01384">
    <property type="entry name" value="thioether_bond_formation_requi"/>
    <property type="match status" value="1"/>
</dbReference>
<dbReference type="InterPro" id="IPR034491">
    <property type="entry name" value="Anaerob_Ser_sulfatase-maturase"/>
</dbReference>
<dbReference type="CDD" id="cd21120">
    <property type="entry name" value="SPASM_anSME"/>
    <property type="match status" value="1"/>
</dbReference>
<dbReference type="AlphaFoldDB" id="A0A0A2XPV2"/>
<protein>
    <submittedName>
        <fullName evidence="9">Sulfatase</fullName>
    </submittedName>
</protein>
<keyword evidence="2" id="KW-0004">4Fe-4S</keyword>
<comment type="cofactor">
    <cofactor evidence="1">
        <name>[4Fe-4S] cluster</name>
        <dbReference type="ChEBI" id="CHEBI:49883"/>
    </cofactor>
</comment>
<keyword evidence="10" id="KW-1185">Reference proteome</keyword>
<dbReference type="RefSeq" id="WP_039133374.1">
    <property type="nucleotide sequence ID" value="NZ_JPXY01000007.1"/>
</dbReference>
<dbReference type="Pfam" id="PF04055">
    <property type="entry name" value="Radical_SAM"/>
    <property type="match status" value="1"/>
</dbReference>
<dbReference type="SFLD" id="SFLDG01386">
    <property type="entry name" value="main_SPASM_domain-containing"/>
    <property type="match status" value="1"/>
</dbReference>
<evidence type="ECO:0000256" key="5">
    <source>
        <dbReference type="ARBA" id="ARBA00023004"/>
    </source>
</evidence>
<keyword evidence="4" id="KW-0479">Metal-binding</keyword>
<evidence type="ECO:0000313" key="10">
    <source>
        <dbReference type="Proteomes" id="UP000030418"/>
    </source>
</evidence>
<organism evidence="9 10">
    <name type="scientific">Gallibacterium genomosp. 2</name>
    <dbReference type="NCBI Taxonomy" id="155517"/>
    <lineage>
        <taxon>Bacteria</taxon>
        <taxon>Pseudomonadati</taxon>
        <taxon>Pseudomonadota</taxon>
        <taxon>Gammaproteobacteria</taxon>
        <taxon>Pasteurellales</taxon>
        <taxon>Pasteurellaceae</taxon>
        <taxon>Gallibacterium</taxon>
    </lineage>
</organism>
<dbReference type="SFLD" id="SFLDF00285">
    <property type="entry name" value="anaerobic_Ser-type_sulfatase-m"/>
    <property type="match status" value="1"/>
</dbReference>
<evidence type="ECO:0000259" key="8">
    <source>
        <dbReference type="PROSITE" id="PS51918"/>
    </source>
</evidence>
<dbReference type="NCBIfam" id="TIGR03942">
    <property type="entry name" value="sulfatase_rSAM"/>
    <property type="match status" value="1"/>
</dbReference>
<gene>
    <name evidence="9" type="ORF">P375_01190</name>
</gene>
<dbReference type="Gene3D" id="3.20.20.70">
    <property type="entry name" value="Aldolase class I"/>
    <property type="match status" value="1"/>
</dbReference>
<sequence length="399" mass="46526">MSKQKKIYFHMMAKPSSFHCNIKCEYCFYLQKEQVFTRHINSMTEQTLENYIKNYIDSFPGERIDFMWQGGEPTLLGLDFFRKVVSLQSKFAGTKQISNSFQTNGMALNRQWCEFFKDNKFLIGISVDGLEEVHNKYRISINGQPTFARVKHAIELLKAYQVDFNTLTVVNDRNWNKGKETYQALKALGSTFMQFIPIVEVANYSAQRQDFNPGKNYRMTPFSVPAEGYGQFLLDVFNEWIKEDIGHIFINMFDDLLGQWLGFPSRSCVHQETCGRAMILESNGDVYSCDHFVYPAYKIGNVNHQSLTHIVNSPKQIRFGNAKLETLTKQCQKCEVRHFCYGGCPKHRIVSLKGEQFKQNYLCPSYHFFFRHSAPIMSRIRDIIRQGRSTREIMSMLSR</sequence>
<keyword evidence="5" id="KW-0408">Iron</keyword>
<proteinExistence type="inferred from homology"/>
<evidence type="ECO:0000256" key="6">
    <source>
        <dbReference type="ARBA" id="ARBA00023014"/>
    </source>
</evidence>
<evidence type="ECO:0000256" key="1">
    <source>
        <dbReference type="ARBA" id="ARBA00001966"/>
    </source>
</evidence>
<dbReference type="InterPro" id="IPR047207">
    <property type="entry name" value="SPASM_anSME"/>
</dbReference>
<name>A0A0A2XPV2_9PAST</name>
<dbReference type="PANTHER" id="PTHR43273">
    <property type="entry name" value="ANAEROBIC SULFATASE-MATURATING ENZYME HOMOLOG ASLB-RELATED"/>
    <property type="match status" value="1"/>
</dbReference>
<dbReference type="EMBL" id="JPXY01000007">
    <property type="protein sequence ID" value="KGQ34208.1"/>
    <property type="molecule type" value="Genomic_DNA"/>
</dbReference>
<dbReference type="SUPFAM" id="SSF102114">
    <property type="entry name" value="Radical SAM enzymes"/>
    <property type="match status" value="1"/>
</dbReference>
<dbReference type="Proteomes" id="UP000030418">
    <property type="component" value="Unassembled WGS sequence"/>
</dbReference>
<dbReference type="NCBIfam" id="TIGR04085">
    <property type="entry name" value="rSAM_more_4Fe4S"/>
    <property type="match status" value="1"/>
</dbReference>
<keyword evidence="6" id="KW-0411">Iron-sulfur</keyword>
<dbReference type="InterPro" id="IPR013785">
    <property type="entry name" value="Aldolase_TIM"/>
</dbReference>
<evidence type="ECO:0000256" key="4">
    <source>
        <dbReference type="ARBA" id="ARBA00022723"/>
    </source>
</evidence>
<dbReference type="SFLD" id="SFLDS00029">
    <property type="entry name" value="Radical_SAM"/>
    <property type="match status" value="1"/>
</dbReference>
<comment type="caution">
    <text evidence="9">The sequence shown here is derived from an EMBL/GenBank/DDBJ whole genome shotgun (WGS) entry which is preliminary data.</text>
</comment>
<dbReference type="SFLD" id="SFLDG01072">
    <property type="entry name" value="dehydrogenase_like"/>
    <property type="match status" value="1"/>
</dbReference>
<dbReference type="GO" id="GO:0016491">
    <property type="term" value="F:oxidoreductase activity"/>
    <property type="evidence" value="ECO:0007669"/>
    <property type="project" value="InterPro"/>
</dbReference>
<feature type="domain" description="Radical SAM core" evidence="8">
    <location>
        <begin position="2"/>
        <end position="242"/>
    </location>
</feature>
<dbReference type="Pfam" id="PF13186">
    <property type="entry name" value="SPASM"/>
    <property type="match status" value="1"/>
</dbReference>
<dbReference type="PROSITE" id="PS51918">
    <property type="entry name" value="RADICAL_SAM"/>
    <property type="match status" value="1"/>
</dbReference>
<dbReference type="GO" id="GO:0051539">
    <property type="term" value="F:4 iron, 4 sulfur cluster binding"/>
    <property type="evidence" value="ECO:0007669"/>
    <property type="project" value="UniProtKB-KW"/>
</dbReference>
<reference evidence="9 10" key="1">
    <citation type="submission" date="2014-08" db="EMBL/GenBank/DDBJ databases">
        <title>Chaperone-usher fimbriae in a diverse selection of Gallibacterium genomes.</title>
        <authorList>
            <person name="Kudirkiene E."/>
            <person name="Bager R.J."/>
            <person name="Johnson T.J."/>
            <person name="Bojesen A.M."/>
        </authorList>
    </citation>
    <scope>NUCLEOTIDE SEQUENCE [LARGE SCALE GENOMIC DNA]</scope>
    <source>
        <strain evidence="9 10">CCM5976</strain>
    </source>
</reference>
<dbReference type="GO" id="GO:0046872">
    <property type="term" value="F:metal ion binding"/>
    <property type="evidence" value="ECO:0007669"/>
    <property type="project" value="UniProtKB-KW"/>
</dbReference>
<comment type="similarity">
    <text evidence="7">Belongs to the radical SAM superfamily. Anaerobic sulfatase-maturating enzyme family.</text>
</comment>
<evidence type="ECO:0000256" key="7">
    <source>
        <dbReference type="ARBA" id="ARBA00023601"/>
    </source>
</evidence>
<dbReference type="InterPro" id="IPR023885">
    <property type="entry name" value="4Fe4S-binding_SPASM_dom"/>
</dbReference>
<evidence type="ECO:0000313" key="9">
    <source>
        <dbReference type="EMBL" id="KGQ34208.1"/>
    </source>
</evidence>
<dbReference type="PANTHER" id="PTHR43273:SF3">
    <property type="entry name" value="ANAEROBIC SULFATASE-MATURATING ENZYME HOMOLOG ASLB-RELATED"/>
    <property type="match status" value="1"/>
</dbReference>
<evidence type="ECO:0000256" key="3">
    <source>
        <dbReference type="ARBA" id="ARBA00022691"/>
    </source>
</evidence>
<dbReference type="CDD" id="cd01335">
    <property type="entry name" value="Radical_SAM"/>
    <property type="match status" value="1"/>
</dbReference>
<dbReference type="InterPro" id="IPR058240">
    <property type="entry name" value="rSAM_sf"/>
</dbReference>